<comment type="subcellular location">
    <subcellularLocation>
        <location evidence="1 7">Cell membrane</location>
        <topology evidence="1 7">Multi-pass membrane protein</topology>
    </subcellularLocation>
</comment>
<feature type="domain" description="ABC transmembrane type-1" evidence="8">
    <location>
        <begin position="77"/>
        <end position="291"/>
    </location>
</feature>
<dbReference type="Gene3D" id="1.10.3720.10">
    <property type="entry name" value="MetI-like"/>
    <property type="match status" value="1"/>
</dbReference>
<name>A0ABS4IXI8_9BACL</name>
<evidence type="ECO:0000259" key="8">
    <source>
        <dbReference type="PROSITE" id="PS50928"/>
    </source>
</evidence>
<dbReference type="EMBL" id="JAGGLB010000012">
    <property type="protein sequence ID" value="MBP1992267.1"/>
    <property type="molecule type" value="Genomic_DNA"/>
</dbReference>
<evidence type="ECO:0000256" key="3">
    <source>
        <dbReference type="ARBA" id="ARBA00022475"/>
    </source>
</evidence>
<evidence type="ECO:0000256" key="1">
    <source>
        <dbReference type="ARBA" id="ARBA00004651"/>
    </source>
</evidence>
<gene>
    <name evidence="9" type="ORF">J2Z66_003875</name>
</gene>
<evidence type="ECO:0000256" key="5">
    <source>
        <dbReference type="ARBA" id="ARBA00022989"/>
    </source>
</evidence>
<feature type="transmembrane region" description="Helical" evidence="7">
    <location>
        <begin position="177"/>
        <end position="196"/>
    </location>
</feature>
<dbReference type="RefSeq" id="WP_209973082.1">
    <property type="nucleotide sequence ID" value="NZ_JAGGLB010000012.1"/>
</dbReference>
<feature type="transmembrane region" description="Helical" evidence="7">
    <location>
        <begin position="117"/>
        <end position="137"/>
    </location>
</feature>
<dbReference type="InterPro" id="IPR035906">
    <property type="entry name" value="MetI-like_sf"/>
</dbReference>
<reference evidence="9 10" key="1">
    <citation type="submission" date="2021-03" db="EMBL/GenBank/DDBJ databases">
        <title>Genomic Encyclopedia of Type Strains, Phase IV (KMG-IV): sequencing the most valuable type-strain genomes for metagenomic binning, comparative biology and taxonomic classification.</title>
        <authorList>
            <person name="Goeker M."/>
        </authorList>
    </citation>
    <scope>NUCLEOTIDE SEQUENCE [LARGE SCALE GENOMIC DNA]</scope>
    <source>
        <strain evidence="9 10">DSM 26048</strain>
    </source>
</reference>
<dbReference type="SUPFAM" id="SSF161098">
    <property type="entry name" value="MetI-like"/>
    <property type="match status" value="1"/>
</dbReference>
<evidence type="ECO:0000256" key="4">
    <source>
        <dbReference type="ARBA" id="ARBA00022692"/>
    </source>
</evidence>
<organism evidence="9 10">
    <name type="scientific">Paenibacillus eucommiae</name>
    <dbReference type="NCBI Taxonomy" id="1355755"/>
    <lineage>
        <taxon>Bacteria</taxon>
        <taxon>Bacillati</taxon>
        <taxon>Bacillota</taxon>
        <taxon>Bacilli</taxon>
        <taxon>Bacillales</taxon>
        <taxon>Paenibacillaceae</taxon>
        <taxon>Paenibacillus</taxon>
    </lineage>
</organism>
<evidence type="ECO:0000256" key="6">
    <source>
        <dbReference type="ARBA" id="ARBA00023136"/>
    </source>
</evidence>
<keyword evidence="10" id="KW-1185">Reference proteome</keyword>
<dbReference type="PROSITE" id="PS50928">
    <property type="entry name" value="ABC_TM1"/>
    <property type="match status" value="1"/>
</dbReference>
<feature type="transmembrane region" description="Helical" evidence="7">
    <location>
        <begin position="80"/>
        <end position="105"/>
    </location>
</feature>
<comment type="caution">
    <text evidence="9">The sequence shown here is derived from an EMBL/GenBank/DDBJ whole genome shotgun (WGS) entry which is preliminary data.</text>
</comment>
<proteinExistence type="inferred from homology"/>
<feature type="transmembrane region" description="Helical" evidence="7">
    <location>
        <begin position="268"/>
        <end position="289"/>
    </location>
</feature>
<dbReference type="Proteomes" id="UP001519287">
    <property type="component" value="Unassembled WGS sequence"/>
</dbReference>
<dbReference type="InterPro" id="IPR050809">
    <property type="entry name" value="UgpAE/MalFG_permease"/>
</dbReference>
<keyword evidence="2 7" id="KW-0813">Transport</keyword>
<evidence type="ECO:0000256" key="2">
    <source>
        <dbReference type="ARBA" id="ARBA00022448"/>
    </source>
</evidence>
<evidence type="ECO:0000256" key="7">
    <source>
        <dbReference type="RuleBase" id="RU363032"/>
    </source>
</evidence>
<dbReference type="InterPro" id="IPR000515">
    <property type="entry name" value="MetI-like"/>
</dbReference>
<feature type="transmembrane region" description="Helical" evidence="7">
    <location>
        <begin position="15"/>
        <end position="35"/>
    </location>
</feature>
<keyword evidence="4 7" id="KW-0812">Transmembrane</keyword>
<feature type="transmembrane region" description="Helical" evidence="7">
    <location>
        <begin position="217"/>
        <end position="237"/>
    </location>
</feature>
<protein>
    <submittedName>
        <fullName evidence="9">Aldouronate transport system permease protein</fullName>
    </submittedName>
</protein>
<comment type="similarity">
    <text evidence="7">Belongs to the binding-protein-dependent transport system permease family.</text>
</comment>
<evidence type="ECO:0000313" key="10">
    <source>
        <dbReference type="Proteomes" id="UP001519287"/>
    </source>
</evidence>
<keyword evidence="6 7" id="KW-0472">Membrane</keyword>
<dbReference type="PANTHER" id="PTHR43227:SF11">
    <property type="entry name" value="BLL4140 PROTEIN"/>
    <property type="match status" value="1"/>
</dbReference>
<keyword evidence="3" id="KW-1003">Cell membrane</keyword>
<dbReference type="CDD" id="cd06261">
    <property type="entry name" value="TM_PBP2"/>
    <property type="match status" value="1"/>
</dbReference>
<keyword evidence="5 7" id="KW-1133">Transmembrane helix</keyword>
<accession>A0ABS4IXI8</accession>
<dbReference type="PANTHER" id="PTHR43227">
    <property type="entry name" value="BLL4140 PROTEIN"/>
    <property type="match status" value="1"/>
</dbReference>
<evidence type="ECO:0000313" key="9">
    <source>
        <dbReference type="EMBL" id="MBP1992267.1"/>
    </source>
</evidence>
<sequence>MQITTKTLKDIKRFWFIYFMMIPAVAYFIIFKYYPMGIQTVLAFKKYELLGGVAGSPWVGFDNFTYLFNKSDIPQVLWNTVWISMLRIVAGFFPPLLLAIFLFDLHNKRLRRVSQTILYIPHFFSWVIVYAIVFAVFSNEGMVNQFLGLLGIGQQNFLMSPDWFRSLLVGSAIWKEIGWGTIIYLAGMSMTDPSLYEAAKMDGAGPWTRIWHVTLPAIRPIIIFLFTLSLGGILYAGGEQILLFYNPATMKVGDVIDTWIYRQGLTQLQYSLGAAMSLFQSLLGLILVIGANTLSRKYSGIGIW</sequence>
<dbReference type="Pfam" id="PF00528">
    <property type="entry name" value="BPD_transp_1"/>
    <property type="match status" value="1"/>
</dbReference>